<organism evidence="1 2">
    <name type="scientific">Corynebacterium meridianum</name>
    <dbReference type="NCBI Taxonomy" id="2765363"/>
    <lineage>
        <taxon>Bacteria</taxon>
        <taxon>Bacillati</taxon>
        <taxon>Actinomycetota</taxon>
        <taxon>Actinomycetes</taxon>
        <taxon>Mycobacteriales</taxon>
        <taxon>Corynebacteriaceae</taxon>
        <taxon>Corynebacterium</taxon>
    </lineage>
</organism>
<keyword evidence="2" id="KW-1185">Reference proteome</keyword>
<dbReference type="PANTHER" id="PTHR33361:SF2">
    <property type="entry name" value="DUF885 DOMAIN-CONTAINING PROTEIN"/>
    <property type="match status" value="1"/>
</dbReference>
<dbReference type="Pfam" id="PF05960">
    <property type="entry name" value="DUF885"/>
    <property type="match status" value="1"/>
</dbReference>
<sequence>MGEPRTLRLTCPPPLHWVGMSSDTFRNPSRLDLACETFVHDLAALSPLSATEWGFTEYNGDMEDFSPEHHDAVAERTRRMLDEVDSLEKAAAGDGDVDFDDVDRVTAAVLRDRLGLQLELHEAGEDIRQLDNIASPVQWIRDTFSIMPTDTTEARADIISRLGHVPRALDGHRASLMLAAERGHVAARRQVEQVIAQCEDLAGDESSLNGIGIDADQAELVRAREAFGVMATWLRETLLPQAPTADGVGRERYERFSREFVGATVDLDEAYEWGLTRLAEIVAEQEAIAVECFGEGTTVEEAMNRFNADERYRLDGVDALKEWMQVTADRAIADLDGTAFTIPEPVRTIECCIDPAGTGGIFYTPPSSDFTRPGRMWWSVPKGETVFHTWQELTTVFHEGVPGHHLQIGQTLCESDKLNLWRRVACWNSGQGEGWALYAEQLMADLGHHTDPATRMGLLDGQRLRAARVVLDIGVHLGKTTPDGGTWDADYAASFLRANSAMAGANLDFELNRYLGWPGQAPSYALGQRLWQELRDEALDRGMTLPQFHAEVLALGSIPMGILRDCVLDGLDGGENR</sequence>
<name>A0A934I204_9CORY</name>
<dbReference type="PANTHER" id="PTHR33361">
    <property type="entry name" value="GLR0591 PROTEIN"/>
    <property type="match status" value="1"/>
</dbReference>
<protein>
    <submittedName>
        <fullName evidence="1">DUF885 domain-containing protein</fullName>
    </submittedName>
</protein>
<dbReference type="AlphaFoldDB" id="A0A934I204"/>
<dbReference type="Proteomes" id="UP000645966">
    <property type="component" value="Unassembled WGS sequence"/>
</dbReference>
<dbReference type="InterPro" id="IPR010281">
    <property type="entry name" value="DUF885"/>
</dbReference>
<evidence type="ECO:0000313" key="1">
    <source>
        <dbReference type="EMBL" id="MBI8989800.1"/>
    </source>
</evidence>
<gene>
    <name evidence="1" type="ORF">JDV75_08510</name>
</gene>
<reference evidence="1" key="1">
    <citation type="submission" date="2020-12" db="EMBL/GenBank/DDBJ databases">
        <title>Genome public.</title>
        <authorList>
            <person name="Sun Q."/>
        </authorList>
    </citation>
    <scope>NUCLEOTIDE SEQUENCE</scope>
    <source>
        <strain evidence="1">CCM 8863</strain>
    </source>
</reference>
<comment type="caution">
    <text evidence="1">The sequence shown here is derived from an EMBL/GenBank/DDBJ whole genome shotgun (WGS) entry which is preliminary data.</text>
</comment>
<evidence type="ECO:0000313" key="2">
    <source>
        <dbReference type="Proteomes" id="UP000645966"/>
    </source>
</evidence>
<dbReference type="EMBL" id="JAEIOS010000013">
    <property type="protein sequence ID" value="MBI8989800.1"/>
    <property type="molecule type" value="Genomic_DNA"/>
</dbReference>
<accession>A0A934I204</accession>
<proteinExistence type="predicted"/>